<dbReference type="RefSeq" id="WP_010044051.1">
    <property type="nucleotide sequence ID" value="NZ_LT962942.1"/>
</dbReference>
<name>A0A2N9B192_STRCX</name>
<accession>A0A2N9B192</accession>
<organism evidence="1 2">
    <name type="scientific">Streptomyces chartreusis NRRL 3882</name>
    <dbReference type="NCBI Taxonomy" id="1079985"/>
    <lineage>
        <taxon>Bacteria</taxon>
        <taxon>Bacillati</taxon>
        <taxon>Actinomycetota</taxon>
        <taxon>Actinomycetes</taxon>
        <taxon>Kitasatosporales</taxon>
        <taxon>Streptomycetaceae</taxon>
        <taxon>Streptomyces</taxon>
    </lineage>
</organism>
<dbReference type="EMBL" id="LT963352">
    <property type="protein sequence ID" value="SOR77107.1"/>
    <property type="molecule type" value="Genomic_DNA"/>
</dbReference>
<sequence>MTGDLGLSCVVELADTARPQSDRRTGRPAECGQPAAVLLGTSAGGGPRARLRVRAKTSSPSTIGVPTAEGIPATAGFGLPYEGLHGVAERAHLADPPVAHAVYRRPVLGLLDA</sequence>
<keyword evidence="2" id="KW-1185">Reference proteome</keyword>
<proteinExistence type="predicted"/>
<protein>
    <submittedName>
        <fullName evidence="1">Uncharacterized protein</fullName>
    </submittedName>
</protein>
<reference evidence="2" key="1">
    <citation type="submission" date="2017-11" db="EMBL/GenBank/DDBJ databases">
        <authorList>
            <person name="Wibberg D."/>
        </authorList>
    </citation>
    <scope>NUCLEOTIDE SEQUENCE [LARGE SCALE GENOMIC DNA]</scope>
</reference>
<gene>
    <name evidence="1" type="ORF">SCNRRL3882_0583</name>
</gene>
<dbReference type="Proteomes" id="UP000235464">
    <property type="component" value="Chromosome I"/>
</dbReference>
<evidence type="ECO:0000313" key="2">
    <source>
        <dbReference type="Proteomes" id="UP000235464"/>
    </source>
</evidence>
<evidence type="ECO:0000313" key="1">
    <source>
        <dbReference type="EMBL" id="SOR77107.1"/>
    </source>
</evidence>
<dbReference type="AlphaFoldDB" id="A0A2N9B192"/>